<dbReference type="KEGG" id="hqn:M0220_13535"/>
<dbReference type="EMBL" id="CP096973">
    <property type="protein sequence ID" value="UYO73891.1"/>
    <property type="molecule type" value="Genomic_DNA"/>
</dbReference>
<keyword evidence="1" id="KW-0802">TPR repeat</keyword>
<dbReference type="InterPro" id="IPR011990">
    <property type="entry name" value="TPR-like_helical_dom_sf"/>
</dbReference>
<evidence type="ECO:0000313" key="2">
    <source>
        <dbReference type="EMBL" id="UYO73891.1"/>
    </source>
</evidence>
<sequence>MSKMSRVIYKSEDYYVTIHYPVEVFNNVIVVAFDIIFGSYSEKGFGVDFCLANNIPIIFVSHKDETFFQGLSKKKLAEVLEPYLAEKDVVTYGSSLGGYAAIYYADALNARAFAISPRCSVDPGFKKVFPGDRFKVEFKHSEIKAEKCSKYHFFAYDPFNERDHFYLNNIITPSISCDYKILELPFTSHPSAPFLNNKVSILKSLALGFFGNKDIGELDFILPQEEQDLFYLGLDFNFLLQKAKKSFEKHDWEEAASYLYVPLLVQGNKNGDAVFILAYSLLKINRIKELREVYGLAKKEDYERPALAISIAEKYMANKEYTDAALVWNCIINIYSKFPSGVYVRLASAYVSVGEYMQAEKWLQHCLDLDSSFSPALDLIDRVKSLQAKKFLVRVNRVQKTNRLFHFESKFNGQIVRQRDLDALTLMAWSEIRKGENISFLVKNNEKIKCFKFETARPDVINHLMAKLKIAKEDLVERCGVRVTTNLRDGSKIGVLIDGEEQWTHEISLVPVVELVHGKDNWLFLANDHNRSVDQFSGKLLLGEKDKKKWEDYIKEVKVVSENFHTISVIANSKEKVLPDLYPYEKSSITITNQVEEIYSYFGLELVNPIVRNFNNKLAYYKTDTHWSDLGSFNAFSLCMEKLGYNVSFDRFFTFKSRQVIGDLGSKLTPPVSSEKMVYSLRSKLGAVTCVFNNKIKGTGNIKIYVNNDSFYNEKIVMFGGSSLDSGNFARYFSYFFARVVVVNLPGHIVMQIIEHEKPSHLILQTNERYLVAPGKIHSTMAESPICSKIRSMKESELKECAAYLQGDCFNEPFYRDFFLNLIESKF</sequence>
<evidence type="ECO:0008006" key="4">
    <source>
        <dbReference type="Google" id="ProtNLM"/>
    </source>
</evidence>
<dbReference type="InterPro" id="IPR019734">
    <property type="entry name" value="TPR_rpt"/>
</dbReference>
<feature type="repeat" description="TPR" evidence="1">
    <location>
        <begin position="340"/>
        <end position="373"/>
    </location>
</feature>
<protein>
    <recommendedName>
        <fullName evidence="4">AlgX/AlgJ SGNH hydrolase-like domain-containing protein</fullName>
    </recommendedName>
</protein>
<dbReference type="RefSeq" id="WP_264017928.1">
    <property type="nucleotide sequence ID" value="NZ_CP096973.1"/>
</dbReference>
<dbReference type="AlphaFoldDB" id="A0AA46TP07"/>
<organism evidence="2 3">
    <name type="scientific">Halomonas qinghailakensis</name>
    <dbReference type="NCBI Taxonomy" id="2937790"/>
    <lineage>
        <taxon>Bacteria</taxon>
        <taxon>Pseudomonadati</taxon>
        <taxon>Pseudomonadota</taxon>
        <taxon>Gammaproteobacteria</taxon>
        <taxon>Oceanospirillales</taxon>
        <taxon>Halomonadaceae</taxon>
        <taxon>Halomonas</taxon>
    </lineage>
</organism>
<dbReference type="Gene3D" id="1.25.40.10">
    <property type="entry name" value="Tetratricopeptide repeat domain"/>
    <property type="match status" value="1"/>
</dbReference>
<keyword evidence="3" id="KW-1185">Reference proteome</keyword>
<reference evidence="2" key="1">
    <citation type="submission" date="2022-05" db="EMBL/GenBank/DDBJ databases">
        <title>Complete sequence of a novel PHA-producing Halomonas strain.</title>
        <authorList>
            <person name="Zheng Z."/>
        </authorList>
    </citation>
    <scope>NUCLEOTIDE SEQUENCE</scope>
    <source>
        <strain evidence="2">ZZQ-149</strain>
    </source>
</reference>
<dbReference type="Proteomes" id="UP001164935">
    <property type="component" value="Chromosome"/>
</dbReference>
<dbReference type="SUPFAM" id="SSF48452">
    <property type="entry name" value="TPR-like"/>
    <property type="match status" value="1"/>
</dbReference>
<gene>
    <name evidence="2" type="ORF">M0220_13535</name>
</gene>
<name>A0AA46TP07_9GAMM</name>
<proteinExistence type="predicted"/>
<dbReference type="PROSITE" id="PS50005">
    <property type="entry name" value="TPR"/>
    <property type="match status" value="1"/>
</dbReference>
<accession>A0AA46TP07</accession>
<evidence type="ECO:0000256" key="1">
    <source>
        <dbReference type="PROSITE-ProRule" id="PRU00339"/>
    </source>
</evidence>
<evidence type="ECO:0000313" key="3">
    <source>
        <dbReference type="Proteomes" id="UP001164935"/>
    </source>
</evidence>